<dbReference type="Gene3D" id="1.20.1280.50">
    <property type="match status" value="1"/>
</dbReference>
<dbReference type="InterPro" id="IPR001810">
    <property type="entry name" value="F-box_dom"/>
</dbReference>
<dbReference type="Proteomes" id="UP001253637">
    <property type="component" value="Segment"/>
</dbReference>
<dbReference type="SUPFAM" id="SSF82185">
    <property type="entry name" value="Histone H3 K4-specific methyltransferase SET7/9 N-terminal domain"/>
    <property type="match status" value="1"/>
</dbReference>
<dbReference type="PANTHER" id="PTHR23084:SF263">
    <property type="entry name" value="MORN REPEAT-CONTAINING PROTEIN 1"/>
    <property type="match status" value="1"/>
</dbReference>
<reference evidence="4" key="1">
    <citation type="submission" date="2021-04" db="EMBL/GenBank/DDBJ databases">
        <title>Draft Genome Sequence of Pandoravirus japonicus, Isolated from the Sabaishi River of Niigata, Japan.</title>
        <authorList>
            <person name="Hosokawa N."/>
            <person name="Takahashi H."/>
            <person name="Aoki K."/>
            <person name="Takemura M."/>
        </authorList>
    </citation>
    <scope>NUCLEOTIDE SEQUENCE</scope>
</reference>
<feature type="domain" description="F-box" evidence="3">
    <location>
        <begin position="79"/>
        <end position="123"/>
    </location>
</feature>
<evidence type="ECO:0000313" key="5">
    <source>
        <dbReference type="Proteomes" id="UP001253637"/>
    </source>
</evidence>
<protein>
    <submittedName>
        <fullName evidence="4">Morn repeat domain containing protein</fullName>
    </submittedName>
</protein>
<dbReference type="EMBL" id="LC625835">
    <property type="protein sequence ID" value="BCU02660.1"/>
    <property type="molecule type" value="Genomic_DNA"/>
</dbReference>
<evidence type="ECO:0000256" key="1">
    <source>
        <dbReference type="ARBA" id="ARBA00022737"/>
    </source>
</evidence>
<sequence>MQRAVGCLALVKKAAEASESRRPSPLCRRRRPRRLKSVDWRWWRRIGKSRRRRPRTSPRRTRDGTPRVGETRATSDAFAALPDELVVEVAVATRSAAAVCRLQVACRRMARICADDGLWRRLYYACHGDPLHRMLSAHGKDWRWLHCAVTAVPPGRSAASGPGRAVRNSVVFMGGLVGGEPHGYGLAAEVTDDGTSTGEVPERRMVLATFEGAWVNGREHGYGVEEIAGQGAYTGMWAAGERQGRGVCAWVGGERYDGEWHAGKKHGPGTYTWPDGGSYRGMWADDREDGFGHMTHASGVRFVGQFRKGERRGYGVQMERDGRIAMGYWRGFRRGKGAHIDVDGTFYQCAWTNGHLTGDIVRIGPDGVIAADPHTVALVDAQDHALPRP</sequence>
<dbReference type="Gene3D" id="2.20.110.10">
    <property type="entry name" value="Histone H3 K4-specific methyltransferase SET7/9 N-terminal domain"/>
    <property type="match status" value="1"/>
</dbReference>
<accession>A0A811BN25</accession>
<dbReference type="Pfam" id="PF02493">
    <property type="entry name" value="MORN"/>
    <property type="match status" value="5"/>
</dbReference>
<dbReference type="PANTHER" id="PTHR23084">
    <property type="entry name" value="PHOSPHATIDYLINOSITOL-4-PHOSPHATE 5-KINASE RELATED"/>
    <property type="match status" value="1"/>
</dbReference>
<evidence type="ECO:0000259" key="3">
    <source>
        <dbReference type="Pfam" id="PF12937"/>
    </source>
</evidence>
<dbReference type="Pfam" id="PF12937">
    <property type="entry name" value="F-box-like"/>
    <property type="match status" value="1"/>
</dbReference>
<evidence type="ECO:0000256" key="2">
    <source>
        <dbReference type="SAM" id="MobiDB-lite"/>
    </source>
</evidence>
<organism evidence="4 5">
    <name type="scientific">Pandoravirus japonicus</name>
    <dbReference type="NCBI Taxonomy" id="2823154"/>
    <lineage>
        <taxon>Viruses</taxon>
        <taxon>Pandoravirus</taxon>
    </lineage>
</organism>
<evidence type="ECO:0000313" key="4">
    <source>
        <dbReference type="EMBL" id="BCU02660.1"/>
    </source>
</evidence>
<name>A0A811BN25_9VIRU</name>
<dbReference type="SUPFAM" id="SSF81383">
    <property type="entry name" value="F-box domain"/>
    <property type="match status" value="1"/>
</dbReference>
<keyword evidence="1" id="KW-0677">Repeat</keyword>
<dbReference type="SMART" id="SM00698">
    <property type="entry name" value="MORN"/>
    <property type="match status" value="5"/>
</dbReference>
<dbReference type="InterPro" id="IPR003409">
    <property type="entry name" value="MORN"/>
</dbReference>
<dbReference type="InterPro" id="IPR036047">
    <property type="entry name" value="F-box-like_dom_sf"/>
</dbReference>
<proteinExistence type="predicted"/>
<feature type="region of interest" description="Disordered" evidence="2">
    <location>
        <begin position="51"/>
        <end position="73"/>
    </location>
</feature>